<evidence type="ECO:0000256" key="5">
    <source>
        <dbReference type="ARBA" id="ARBA00023155"/>
    </source>
</evidence>
<evidence type="ECO:0000256" key="2">
    <source>
        <dbReference type="ARBA" id="ARBA00022473"/>
    </source>
</evidence>
<dbReference type="PANTHER" id="PTHR45793">
    <property type="entry name" value="HOMEOBOX PROTEIN"/>
    <property type="match status" value="1"/>
</dbReference>
<comment type="subcellular location">
    <subcellularLocation>
        <location evidence="1 7 8">Nucleus</location>
    </subcellularLocation>
</comment>
<accession>A0AAV2SW40</accession>
<dbReference type="InterPro" id="IPR017970">
    <property type="entry name" value="Homeobox_CS"/>
</dbReference>
<dbReference type="InterPro" id="IPR009057">
    <property type="entry name" value="Homeodomain-like_sf"/>
</dbReference>
<reference evidence="11 12" key="1">
    <citation type="submission" date="2024-05" db="EMBL/GenBank/DDBJ databases">
        <authorList>
            <person name="Wallberg A."/>
        </authorList>
    </citation>
    <scope>NUCLEOTIDE SEQUENCE [LARGE SCALE GENOMIC DNA]</scope>
</reference>
<dbReference type="PROSITE" id="PS50071">
    <property type="entry name" value="HOMEOBOX_2"/>
    <property type="match status" value="1"/>
</dbReference>
<evidence type="ECO:0000256" key="1">
    <source>
        <dbReference type="ARBA" id="ARBA00004123"/>
    </source>
</evidence>
<dbReference type="EMBL" id="CAXKWB010143143">
    <property type="protein sequence ID" value="CAL4246151.1"/>
    <property type="molecule type" value="Genomic_DNA"/>
</dbReference>
<dbReference type="Pfam" id="PF00046">
    <property type="entry name" value="Homeodomain"/>
    <property type="match status" value="1"/>
</dbReference>
<feature type="compositionally biased region" description="Low complexity" evidence="9">
    <location>
        <begin position="131"/>
        <end position="174"/>
    </location>
</feature>
<dbReference type="Proteomes" id="UP001497623">
    <property type="component" value="Unassembled WGS sequence"/>
</dbReference>
<dbReference type="GO" id="GO:0007399">
    <property type="term" value="P:nervous system development"/>
    <property type="evidence" value="ECO:0007669"/>
    <property type="project" value="UniProtKB-KW"/>
</dbReference>
<name>A0AAV2SW40_MEGNR</name>
<feature type="domain" description="Homeobox" evidence="10">
    <location>
        <begin position="71"/>
        <end position="131"/>
    </location>
</feature>
<evidence type="ECO:0000256" key="9">
    <source>
        <dbReference type="SAM" id="MobiDB-lite"/>
    </source>
</evidence>
<dbReference type="SMART" id="SM00389">
    <property type="entry name" value="HOX"/>
    <property type="match status" value="1"/>
</dbReference>
<keyword evidence="5 7" id="KW-0371">Homeobox</keyword>
<dbReference type="SUPFAM" id="SSF46689">
    <property type="entry name" value="Homeodomain-like"/>
    <property type="match status" value="1"/>
</dbReference>
<feature type="non-terminal residue" evidence="11">
    <location>
        <position position="1"/>
    </location>
</feature>
<dbReference type="FunFam" id="1.10.10.60:FF:000068">
    <property type="entry name" value="Orthodenticle homeobox 1"/>
    <property type="match status" value="1"/>
</dbReference>
<dbReference type="GO" id="GO:0005634">
    <property type="term" value="C:nucleus"/>
    <property type="evidence" value="ECO:0007669"/>
    <property type="project" value="UniProtKB-SubCell"/>
</dbReference>
<feature type="region of interest" description="Disordered" evidence="9">
    <location>
        <begin position="131"/>
        <end position="247"/>
    </location>
</feature>
<feature type="compositionally biased region" description="Polar residues" evidence="9">
    <location>
        <begin position="231"/>
        <end position="247"/>
    </location>
</feature>
<proteinExistence type="predicted"/>
<dbReference type="GO" id="GO:0045944">
    <property type="term" value="P:positive regulation of transcription by RNA polymerase II"/>
    <property type="evidence" value="ECO:0007669"/>
    <property type="project" value="UniProtKB-ARBA"/>
</dbReference>
<dbReference type="Gene3D" id="1.10.10.60">
    <property type="entry name" value="Homeodomain-like"/>
    <property type="match status" value="1"/>
</dbReference>
<dbReference type="CDD" id="cd00086">
    <property type="entry name" value="homeodomain"/>
    <property type="match status" value="1"/>
</dbReference>
<dbReference type="GO" id="GO:0000978">
    <property type="term" value="F:RNA polymerase II cis-regulatory region sequence-specific DNA binding"/>
    <property type="evidence" value="ECO:0007669"/>
    <property type="project" value="TreeGrafter"/>
</dbReference>
<dbReference type="PANTHER" id="PTHR45793:SF5">
    <property type="entry name" value="HOMEOTIC PROTEIN OCELLILESS"/>
    <property type="match status" value="1"/>
</dbReference>
<dbReference type="PROSITE" id="PS00027">
    <property type="entry name" value="HOMEOBOX_1"/>
    <property type="match status" value="1"/>
</dbReference>
<sequence>RLAVASTLAYHSTFGGQGGLGGGMAYLKSPPYPMNGLGLGMGHHSPMDHSVHPYSTGLSALYPSVGGTPARKQRRERTTFTRAQLDILESLFGKTRYPDIFMREEVALKINLPESRVQVWFKNRRAKCRQQAQQQNSATANTTSTAPTTNNTGSTTTNTTATTNTTTDSTKAAAPRPKKVKSESNPSPPPVPVLKSSPRPASPAYKPPSVSPASAHTPPNTTPTPTPTHTYGSFQSSAPTSDHSNSYSSLWAPASLRPMGDLHVSTANCMQTPSYHMTGSKSPGSSWNAQNYGSYYGNMSMEYLPPHMGAHAQFTPVSNHLGGYQQMGQHMMSSHASMMGSHQYSRATAVTPVQGVTAPSSQDCMDFGEKFQVL</sequence>
<evidence type="ECO:0000256" key="4">
    <source>
        <dbReference type="ARBA" id="ARBA00023125"/>
    </source>
</evidence>
<evidence type="ECO:0000256" key="3">
    <source>
        <dbReference type="ARBA" id="ARBA00022902"/>
    </source>
</evidence>
<evidence type="ECO:0000256" key="6">
    <source>
        <dbReference type="ARBA" id="ARBA00023242"/>
    </source>
</evidence>
<keyword evidence="6 7" id="KW-0539">Nucleus</keyword>
<gene>
    <name evidence="11" type="ORF">MNOR_LOCUS41176</name>
</gene>
<feature type="DNA-binding region" description="Homeobox" evidence="7">
    <location>
        <begin position="73"/>
        <end position="132"/>
    </location>
</feature>
<dbReference type="AlphaFoldDB" id="A0AAV2SW40"/>
<evidence type="ECO:0000313" key="11">
    <source>
        <dbReference type="EMBL" id="CAL4246151.1"/>
    </source>
</evidence>
<keyword evidence="3" id="KW-0524">Neurogenesis</keyword>
<evidence type="ECO:0000259" key="10">
    <source>
        <dbReference type="PROSITE" id="PS50071"/>
    </source>
</evidence>
<keyword evidence="12" id="KW-1185">Reference proteome</keyword>
<dbReference type="InterPro" id="IPR001356">
    <property type="entry name" value="HD"/>
</dbReference>
<dbReference type="GO" id="GO:0000981">
    <property type="term" value="F:DNA-binding transcription factor activity, RNA polymerase II-specific"/>
    <property type="evidence" value="ECO:0007669"/>
    <property type="project" value="InterPro"/>
</dbReference>
<protein>
    <recommendedName>
        <fullName evidence="10">Homeobox domain-containing protein</fullName>
    </recommendedName>
</protein>
<keyword evidence="2" id="KW-0217">Developmental protein</keyword>
<keyword evidence="4 7" id="KW-0238">DNA-binding</keyword>
<evidence type="ECO:0000256" key="7">
    <source>
        <dbReference type="PROSITE-ProRule" id="PRU00108"/>
    </source>
</evidence>
<comment type="caution">
    <text evidence="11">The sequence shown here is derived from an EMBL/GenBank/DDBJ whole genome shotgun (WGS) entry which is preliminary data.</text>
</comment>
<evidence type="ECO:0000256" key="8">
    <source>
        <dbReference type="RuleBase" id="RU000682"/>
    </source>
</evidence>
<organism evidence="11 12">
    <name type="scientific">Meganyctiphanes norvegica</name>
    <name type="common">Northern krill</name>
    <name type="synonym">Thysanopoda norvegica</name>
    <dbReference type="NCBI Taxonomy" id="48144"/>
    <lineage>
        <taxon>Eukaryota</taxon>
        <taxon>Metazoa</taxon>
        <taxon>Ecdysozoa</taxon>
        <taxon>Arthropoda</taxon>
        <taxon>Crustacea</taxon>
        <taxon>Multicrustacea</taxon>
        <taxon>Malacostraca</taxon>
        <taxon>Eumalacostraca</taxon>
        <taxon>Eucarida</taxon>
        <taxon>Euphausiacea</taxon>
        <taxon>Euphausiidae</taxon>
        <taxon>Meganyctiphanes</taxon>
    </lineage>
</organism>
<evidence type="ECO:0000313" key="12">
    <source>
        <dbReference type="Proteomes" id="UP001497623"/>
    </source>
</evidence>